<accession>A0A443RDT9</accession>
<keyword evidence="3" id="KW-1185">Reference proteome</keyword>
<dbReference type="AlphaFoldDB" id="A0A443RDT9"/>
<dbReference type="GO" id="GO:0000281">
    <property type="term" value="P:mitotic cytokinesis"/>
    <property type="evidence" value="ECO:0007669"/>
    <property type="project" value="TreeGrafter"/>
</dbReference>
<dbReference type="Pfam" id="PF08174">
    <property type="entry name" value="Anillin"/>
    <property type="match status" value="1"/>
</dbReference>
<feature type="domain" description="PH" evidence="1">
    <location>
        <begin position="222"/>
        <end position="325"/>
    </location>
</feature>
<sequence>MLGPYTRTPHQLAEDYDLQQKIDLEIKMREGTTKLLAACKHPVQSLEASKSLLTSNERMNAYIAELQQRKASEKNGNFKNCCANVEASKARVSVSEIRIPLIWKDTDHFKNKGDYRRFAVFCLLKIGTEIYDTALMNYVDRSMTDVSFDDIVVFHHVPSDFKLKLEVYSKVIQDDLSIASTPRKIKKKISSSVSRTFGRKLAASLKDEFSEKLAVNPDCINEERISNYLRVSEKSDHHSPKEWPVYWASLKNFKLYLWKKRLADMMETKMQTPDIIIPINKNTTVKAIKPSVFNITSNDNKTYSLFVLNEHDLQLWTDHIKQHIEDYVSWKSAAENVMEIPSPTPSRTNMILRQRVPGSLYDETPLNGSTLKGSLKH</sequence>
<dbReference type="PANTHER" id="PTHR21538:SF24">
    <property type="entry name" value="PH DOMAIN-CONTAINING PROTEIN"/>
    <property type="match status" value="1"/>
</dbReference>
<dbReference type="Pfam" id="PF00169">
    <property type="entry name" value="PH"/>
    <property type="match status" value="1"/>
</dbReference>
<dbReference type="SMART" id="SM00233">
    <property type="entry name" value="PH"/>
    <property type="match status" value="1"/>
</dbReference>
<dbReference type="PANTHER" id="PTHR21538">
    <property type="entry name" value="ANILLIN/RHOTEKIN RTKN"/>
    <property type="match status" value="1"/>
</dbReference>
<evidence type="ECO:0000259" key="1">
    <source>
        <dbReference type="PROSITE" id="PS50003"/>
    </source>
</evidence>
<dbReference type="InterPro" id="IPR001849">
    <property type="entry name" value="PH_domain"/>
</dbReference>
<dbReference type="InterPro" id="IPR051364">
    <property type="entry name" value="Cytokinesis/Rho-signaling"/>
</dbReference>
<dbReference type="InterPro" id="IPR012966">
    <property type="entry name" value="AHD"/>
</dbReference>
<dbReference type="GO" id="GO:0005826">
    <property type="term" value="C:actomyosin contractile ring"/>
    <property type="evidence" value="ECO:0007669"/>
    <property type="project" value="TreeGrafter"/>
</dbReference>
<dbReference type="GO" id="GO:0031106">
    <property type="term" value="P:septin ring organization"/>
    <property type="evidence" value="ECO:0007669"/>
    <property type="project" value="TreeGrafter"/>
</dbReference>
<protein>
    <submittedName>
        <fullName evidence="2">Rhotekin-like protein</fullName>
    </submittedName>
</protein>
<dbReference type="Proteomes" id="UP000285301">
    <property type="component" value="Unassembled WGS sequence"/>
</dbReference>
<comment type="caution">
    <text evidence="2">The sequence shown here is derived from an EMBL/GenBank/DDBJ whole genome shotgun (WGS) entry which is preliminary data.</text>
</comment>
<dbReference type="EMBL" id="NCKU01000993">
    <property type="protein sequence ID" value="RWS13431.1"/>
    <property type="molecule type" value="Genomic_DNA"/>
</dbReference>
<name>A0A443RDT9_9ACAR</name>
<proteinExistence type="predicted"/>
<dbReference type="GO" id="GO:0000915">
    <property type="term" value="P:actomyosin contractile ring assembly"/>
    <property type="evidence" value="ECO:0007669"/>
    <property type="project" value="TreeGrafter"/>
</dbReference>
<dbReference type="PROSITE" id="PS50003">
    <property type="entry name" value="PH_DOMAIN"/>
    <property type="match status" value="1"/>
</dbReference>
<dbReference type="SUPFAM" id="SSF50729">
    <property type="entry name" value="PH domain-like"/>
    <property type="match status" value="1"/>
</dbReference>
<gene>
    <name evidence="2" type="ORF">B4U79_13598</name>
</gene>
<organism evidence="2 3">
    <name type="scientific">Dinothrombium tinctorium</name>
    <dbReference type="NCBI Taxonomy" id="1965070"/>
    <lineage>
        <taxon>Eukaryota</taxon>
        <taxon>Metazoa</taxon>
        <taxon>Ecdysozoa</taxon>
        <taxon>Arthropoda</taxon>
        <taxon>Chelicerata</taxon>
        <taxon>Arachnida</taxon>
        <taxon>Acari</taxon>
        <taxon>Acariformes</taxon>
        <taxon>Trombidiformes</taxon>
        <taxon>Prostigmata</taxon>
        <taxon>Anystina</taxon>
        <taxon>Parasitengona</taxon>
        <taxon>Trombidioidea</taxon>
        <taxon>Trombidiidae</taxon>
        <taxon>Dinothrombium</taxon>
    </lineage>
</organism>
<reference evidence="2 3" key="1">
    <citation type="journal article" date="2018" name="Gigascience">
        <title>Genomes of trombidid mites reveal novel predicted allergens and laterally-transferred genes associated with secondary metabolism.</title>
        <authorList>
            <person name="Dong X."/>
            <person name="Chaisiri K."/>
            <person name="Xia D."/>
            <person name="Armstrong S.D."/>
            <person name="Fang Y."/>
            <person name="Donnelly M.J."/>
            <person name="Kadowaki T."/>
            <person name="McGarry J.W."/>
            <person name="Darby A.C."/>
            <person name="Makepeace B.L."/>
        </authorList>
    </citation>
    <scope>NUCLEOTIDE SEQUENCE [LARGE SCALE GENOMIC DNA]</scope>
    <source>
        <strain evidence="2">UoL-WK</strain>
    </source>
</reference>
<dbReference type="STRING" id="1965070.A0A443RDT9"/>
<dbReference type="Gene3D" id="2.30.29.30">
    <property type="entry name" value="Pleckstrin-homology domain (PH domain)/Phosphotyrosine-binding domain (PTB)"/>
    <property type="match status" value="1"/>
</dbReference>
<evidence type="ECO:0000313" key="3">
    <source>
        <dbReference type="Proteomes" id="UP000285301"/>
    </source>
</evidence>
<evidence type="ECO:0000313" key="2">
    <source>
        <dbReference type="EMBL" id="RWS13431.1"/>
    </source>
</evidence>
<dbReference type="InterPro" id="IPR011993">
    <property type="entry name" value="PH-like_dom_sf"/>
</dbReference>
<dbReference type="OrthoDB" id="5817051at2759"/>